<evidence type="ECO:0000256" key="5">
    <source>
        <dbReference type="ARBA" id="ARBA00022691"/>
    </source>
</evidence>
<dbReference type="GO" id="GO:0003676">
    <property type="term" value="F:nucleic acid binding"/>
    <property type="evidence" value="ECO:0007669"/>
    <property type="project" value="InterPro"/>
</dbReference>
<dbReference type="GO" id="GO:0005737">
    <property type="term" value="C:cytoplasm"/>
    <property type="evidence" value="ECO:0007669"/>
    <property type="project" value="InterPro"/>
</dbReference>
<evidence type="ECO:0000256" key="4">
    <source>
        <dbReference type="ARBA" id="ARBA00022679"/>
    </source>
</evidence>
<dbReference type="EMBL" id="JAPTGG010000002">
    <property type="protein sequence ID" value="MCZ0864203.1"/>
    <property type="molecule type" value="Genomic_DNA"/>
</dbReference>
<dbReference type="AlphaFoldDB" id="A0A9J6RIB4"/>
<reference evidence="8 9" key="1">
    <citation type="submission" date="2022-12" db="EMBL/GenBank/DDBJ databases">
        <title>Dasania phycosphaerae sp. nov., isolated from particulate material of the south coast of Korea.</title>
        <authorList>
            <person name="Jiang Y."/>
        </authorList>
    </citation>
    <scope>NUCLEOTIDE SEQUENCE [LARGE SCALE GENOMIC DNA]</scope>
    <source>
        <strain evidence="8 9">GY-19</strain>
    </source>
</reference>
<dbReference type="PROSITE" id="PS00092">
    <property type="entry name" value="N6_MTASE"/>
    <property type="match status" value="1"/>
</dbReference>
<dbReference type="RefSeq" id="WP_258330358.1">
    <property type="nucleotide sequence ID" value="NZ_JAPTGG010000002.1"/>
</dbReference>
<dbReference type="InterPro" id="IPR046977">
    <property type="entry name" value="RsmC/RlmG"/>
</dbReference>
<dbReference type="InterPro" id="IPR007848">
    <property type="entry name" value="Small_mtfrase_dom"/>
</dbReference>
<evidence type="ECO:0000256" key="1">
    <source>
        <dbReference type="ARBA" id="ARBA00022490"/>
    </source>
</evidence>
<dbReference type="Pfam" id="PF26049">
    <property type="entry name" value="RLMG_N"/>
    <property type="match status" value="1"/>
</dbReference>
<evidence type="ECO:0000313" key="9">
    <source>
        <dbReference type="Proteomes" id="UP001069090"/>
    </source>
</evidence>
<dbReference type="InterPro" id="IPR029063">
    <property type="entry name" value="SAM-dependent_MTases_sf"/>
</dbReference>
<dbReference type="InterPro" id="IPR058679">
    <property type="entry name" value="RlmG_N"/>
</dbReference>
<organism evidence="8 9">
    <name type="scientific">Dasania phycosphaerae</name>
    <dbReference type="NCBI Taxonomy" id="2950436"/>
    <lineage>
        <taxon>Bacteria</taxon>
        <taxon>Pseudomonadati</taxon>
        <taxon>Pseudomonadota</taxon>
        <taxon>Gammaproteobacteria</taxon>
        <taxon>Cellvibrionales</taxon>
        <taxon>Spongiibacteraceae</taxon>
        <taxon>Dasania</taxon>
    </lineage>
</organism>
<dbReference type="Pfam" id="PF05175">
    <property type="entry name" value="MTS"/>
    <property type="match status" value="1"/>
</dbReference>
<dbReference type="SUPFAM" id="SSF53335">
    <property type="entry name" value="S-adenosyl-L-methionine-dependent methyltransferases"/>
    <property type="match status" value="1"/>
</dbReference>
<proteinExistence type="predicted"/>
<dbReference type="Proteomes" id="UP001069090">
    <property type="component" value="Unassembled WGS sequence"/>
</dbReference>
<name>A0A9J6RIB4_9GAMM</name>
<keyword evidence="3 8" id="KW-0489">Methyltransferase</keyword>
<sequence>MNTEIFNNALARVQLQRLPLQHHQSLRAWDAADELLLKHIAQQQLAQPHSKVLVINDHFGALSVSLAAASIEQLSHWGDSHISQLATAHNLKLNQLTTPIHYLSSVQSLSDCYDLIVIKLPKVSALLETQLNGLAAQLTAKGQIIAAGMCKHMPMSSYRIFERLVGPTTTSKAEKKARLIFPQAVHQQAQPLPYPITFTEPSLGLTLSNHANVFSKESLDIGARFFIQHFKQLPSAEHIIDLGCGNGVLGIMARRFMQQQGVNSQIHFVDESYMAVASAQLNYQQAYHNLDNCSFHHSECLSQLADISADLILCNPPFHQQHTVGDYLAKRMFKHSYSSLKPQGQLWVVANKQLPYAPYLKNLFGHCTKIASNKKFVIYQAIKQ</sequence>
<dbReference type="InterPro" id="IPR017237">
    <property type="entry name" value="RLMG"/>
</dbReference>
<evidence type="ECO:0000259" key="6">
    <source>
        <dbReference type="Pfam" id="PF05175"/>
    </source>
</evidence>
<dbReference type="PIRSF" id="PIRSF037565">
    <property type="entry name" value="RRNA_m2G_Mtase_RsmD_prd"/>
    <property type="match status" value="1"/>
</dbReference>
<feature type="domain" description="Methyltransferase small" evidence="6">
    <location>
        <begin position="205"/>
        <end position="380"/>
    </location>
</feature>
<dbReference type="Gene3D" id="3.40.50.150">
    <property type="entry name" value="Vaccinia Virus protein VP39"/>
    <property type="match status" value="2"/>
</dbReference>
<evidence type="ECO:0000259" key="7">
    <source>
        <dbReference type="Pfam" id="PF26049"/>
    </source>
</evidence>
<gene>
    <name evidence="8" type="ORF">O0V09_03265</name>
</gene>
<protein>
    <submittedName>
        <fullName evidence="8">Methyltransferase</fullName>
    </submittedName>
</protein>
<dbReference type="PANTHER" id="PTHR47816">
    <property type="entry name" value="RIBOSOMAL RNA SMALL SUBUNIT METHYLTRANSFERASE C"/>
    <property type="match status" value="1"/>
</dbReference>
<keyword evidence="4" id="KW-0808">Transferase</keyword>
<evidence type="ECO:0000256" key="3">
    <source>
        <dbReference type="ARBA" id="ARBA00022603"/>
    </source>
</evidence>
<feature type="domain" description="RlmG N-terminal" evidence="7">
    <location>
        <begin position="6"/>
        <end position="183"/>
    </location>
</feature>
<comment type="caution">
    <text evidence="8">The sequence shown here is derived from an EMBL/GenBank/DDBJ whole genome shotgun (WGS) entry which is preliminary data.</text>
</comment>
<dbReference type="CDD" id="cd02440">
    <property type="entry name" value="AdoMet_MTases"/>
    <property type="match status" value="1"/>
</dbReference>
<evidence type="ECO:0000313" key="8">
    <source>
        <dbReference type="EMBL" id="MCZ0864203.1"/>
    </source>
</evidence>
<accession>A0A9J6RIB4</accession>
<dbReference type="GO" id="GO:0008990">
    <property type="term" value="F:rRNA (guanine-N2-)-methyltransferase activity"/>
    <property type="evidence" value="ECO:0007669"/>
    <property type="project" value="InterPro"/>
</dbReference>
<keyword evidence="1" id="KW-0963">Cytoplasm</keyword>
<dbReference type="InterPro" id="IPR002052">
    <property type="entry name" value="DNA_methylase_N6_adenine_CS"/>
</dbReference>
<keyword evidence="2" id="KW-0698">rRNA processing</keyword>
<keyword evidence="9" id="KW-1185">Reference proteome</keyword>
<evidence type="ECO:0000256" key="2">
    <source>
        <dbReference type="ARBA" id="ARBA00022552"/>
    </source>
</evidence>
<dbReference type="PANTHER" id="PTHR47816:SF5">
    <property type="entry name" value="RIBOSOMAL RNA LARGE SUBUNIT METHYLTRANSFERASE G"/>
    <property type="match status" value="1"/>
</dbReference>
<keyword evidence="5" id="KW-0949">S-adenosyl-L-methionine</keyword>